<dbReference type="EMBL" id="CAJVPQ010028925">
    <property type="protein sequence ID" value="CAG8773965.1"/>
    <property type="molecule type" value="Genomic_DNA"/>
</dbReference>
<evidence type="ECO:0000313" key="2">
    <source>
        <dbReference type="EMBL" id="CAG8773965.1"/>
    </source>
</evidence>
<name>A0A9N9JB85_9GLOM</name>
<organism evidence="2 3">
    <name type="scientific">Funneliformis caledonium</name>
    <dbReference type="NCBI Taxonomy" id="1117310"/>
    <lineage>
        <taxon>Eukaryota</taxon>
        <taxon>Fungi</taxon>
        <taxon>Fungi incertae sedis</taxon>
        <taxon>Mucoromycota</taxon>
        <taxon>Glomeromycotina</taxon>
        <taxon>Glomeromycetes</taxon>
        <taxon>Glomerales</taxon>
        <taxon>Glomeraceae</taxon>
        <taxon>Funneliformis</taxon>
    </lineage>
</organism>
<gene>
    <name evidence="2" type="ORF">FCALED_LOCUS17706</name>
</gene>
<reference evidence="2" key="1">
    <citation type="submission" date="2021-06" db="EMBL/GenBank/DDBJ databases">
        <authorList>
            <person name="Kallberg Y."/>
            <person name="Tangrot J."/>
            <person name="Rosling A."/>
        </authorList>
    </citation>
    <scope>NUCLEOTIDE SEQUENCE</scope>
    <source>
        <strain evidence="2">UK204</strain>
    </source>
</reference>
<dbReference type="AlphaFoldDB" id="A0A9N9JB85"/>
<comment type="caution">
    <text evidence="2">The sequence shown here is derived from an EMBL/GenBank/DDBJ whole genome shotgun (WGS) entry which is preliminary data.</text>
</comment>
<protein>
    <submittedName>
        <fullName evidence="2">8256_t:CDS:1</fullName>
    </submittedName>
</protein>
<keyword evidence="3" id="KW-1185">Reference proteome</keyword>
<dbReference type="Proteomes" id="UP000789570">
    <property type="component" value="Unassembled WGS sequence"/>
</dbReference>
<evidence type="ECO:0000313" key="3">
    <source>
        <dbReference type="Proteomes" id="UP000789570"/>
    </source>
</evidence>
<feature type="compositionally biased region" description="Polar residues" evidence="1">
    <location>
        <begin position="1"/>
        <end position="13"/>
    </location>
</feature>
<feature type="non-terminal residue" evidence="2">
    <location>
        <position position="43"/>
    </location>
</feature>
<feature type="region of interest" description="Disordered" evidence="1">
    <location>
        <begin position="1"/>
        <end position="43"/>
    </location>
</feature>
<feature type="non-terminal residue" evidence="2">
    <location>
        <position position="1"/>
    </location>
</feature>
<feature type="compositionally biased region" description="Basic and acidic residues" evidence="1">
    <location>
        <begin position="23"/>
        <end position="43"/>
    </location>
</feature>
<accession>A0A9N9JB85</accession>
<evidence type="ECO:0000256" key="1">
    <source>
        <dbReference type="SAM" id="MobiDB-lite"/>
    </source>
</evidence>
<sequence length="43" mass="4917">NKQNKNTKSQVESASAKRVKRMSVSDDHTELMAHNEVEKHILP</sequence>
<proteinExistence type="predicted"/>